<gene>
    <name evidence="2" type="ORF">COOX1_0987</name>
</gene>
<dbReference type="GO" id="GO:0051536">
    <property type="term" value="F:iron-sulfur cluster binding"/>
    <property type="evidence" value="ECO:0007669"/>
    <property type="project" value="InterPro"/>
</dbReference>
<name>A0A6F9E2Z0_9BACL</name>
<evidence type="ECO:0000256" key="1">
    <source>
        <dbReference type="ARBA" id="ARBA00023002"/>
    </source>
</evidence>
<organism evidence="2 3">
    <name type="scientific">Kyrpidia spormannii</name>
    <dbReference type="NCBI Taxonomy" id="2055160"/>
    <lineage>
        <taxon>Bacteria</taxon>
        <taxon>Bacillati</taxon>
        <taxon>Bacillota</taxon>
        <taxon>Bacilli</taxon>
        <taxon>Bacillales</taxon>
        <taxon>Alicyclobacillaceae</taxon>
        <taxon>Kyrpidia</taxon>
    </lineage>
</organism>
<keyword evidence="1" id="KW-0560">Oxidoreductase</keyword>
<dbReference type="GO" id="GO:0016491">
    <property type="term" value="F:oxidoreductase activity"/>
    <property type="evidence" value="ECO:0007669"/>
    <property type="project" value="UniProtKB-KW"/>
</dbReference>
<dbReference type="AlphaFoldDB" id="A0A6F9E2Z0"/>
<accession>A0A6F9E2Z0</accession>
<dbReference type="Pfam" id="PF13510">
    <property type="entry name" value="Fer2_4"/>
    <property type="match status" value="1"/>
</dbReference>
<reference evidence="2 3" key="1">
    <citation type="submission" date="2020-04" db="EMBL/GenBank/DDBJ databases">
        <authorList>
            <person name="Hogendoorn C."/>
        </authorList>
    </citation>
    <scope>NUCLEOTIDE SEQUENCE [LARGE SCALE GENOMIC DNA]</scope>
    <source>
        <strain evidence="2">COOX1</strain>
    </source>
</reference>
<dbReference type="SUPFAM" id="SSF54292">
    <property type="entry name" value="2Fe-2S ferredoxin-like"/>
    <property type="match status" value="1"/>
</dbReference>
<dbReference type="Gene3D" id="3.10.20.440">
    <property type="entry name" value="2Fe-2S iron-sulphur cluster binding domain, sarcosine oxidase, alpha subunit, N-terminal domain"/>
    <property type="match status" value="1"/>
</dbReference>
<dbReference type="InterPro" id="IPR042204">
    <property type="entry name" value="2Fe-2S-bd_N"/>
</dbReference>
<dbReference type="InterPro" id="IPR036010">
    <property type="entry name" value="2Fe-2S_ferredoxin-like_sf"/>
</dbReference>
<dbReference type="Proteomes" id="UP000502196">
    <property type="component" value="Chromosome"/>
</dbReference>
<evidence type="ECO:0000313" key="3">
    <source>
        <dbReference type="Proteomes" id="UP000502196"/>
    </source>
</evidence>
<evidence type="ECO:0000313" key="2">
    <source>
        <dbReference type="EMBL" id="CAB3391590.1"/>
    </source>
</evidence>
<dbReference type="EMBL" id="LR792683">
    <property type="protein sequence ID" value="CAB3391590.1"/>
    <property type="molecule type" value="Genomic_DNA"/>
</dbReference>
<protein>
    <submittedName>
        <fullName evidence="2">(2Fe-2S)-binding protein</fullName>
    </submittedName>
</protein>
<sequence>MRIHNHPILPDPRGAKITFQFDGVTYEAIDGDSIASALLANGVRVLRRTEKNGESRGIYCGIGHCYECRVYWEGVGEVRACLTPVEDGMRLRTQGGDPGHER</sequence>
<proteinExistence type="predicted"/>
<dbReference type="RefSeq" id="WP_170085113.1">
    <property type="nucleotide sequence ID" value="NZ_CP047971.1"/>
</dbReference>